<reference evidence="2 3" key="1">
    <citation type="submission" date="2014-03" db="EMBL/GenBank/DDBJ databases">
        <title>Genomics of Bifidobacteria.</title>
        <authorList>
            <person name="Ventura M."/>
            <person name="Milani C."/>
            <person name="Lugli G.A."/>
        </authorList>
    </citation>
    <scope>NUCLEOTIDE SEQUENCE [LARGE SCALE GENOMIC DNA]</scope>
    <source>
        <strain evidence="2 3">DSM 23967</strain>
    </source>
</reference>
<accession>A0A087D6W1</accession>
<name>A0A087D6W1_9BIFI</name>
<gene>
    <name evidence="2" type="ORF">BISA_1860</name>
</gene>
<feature type="transmembrane region" description="Helical" evidence="1">
    <location>
        <begin position="125"/>
        <end position="145"/>
    </location>
</feature>
<dbReference type="EMBL" id="JGZN01000016">
    <property type="protein sequence ID" value="KFI91261.1"/>
    <property type="molecule type" value="Genomic_DNA"/>
</dbReference>
<evidence type="ECO:0000256" key="1">
    <source>
        <dbReference type="SAM" id="Phobius"/>
    </source>
</evidence>
<feature type="transmembrane region" description="Helical" evidence="1">
    <location>
        <begin position="157"/>
        <end position="175"/>
    </location>
</feature>
<keyword evidence="1" id="KW-0812">Transmembrane</keyword>
<evidence type="ECO:0000313" key="3">
    <source>
        <dbReference type="Proteomes" id="UP000029066"/>
    </source>
</evidence>
<keyword evidence="1" id="KW-0472">Membrane</keyword>
<organism evidence="2 3">
    <name type="scientific">Bifidobacterium saguini DSM 23967</name>
    <dbReference type="NCBI Taxonomy" id="1437607"/>
    <lineage>
        <taxon>Bacteria</taxon>
        <taxon>Bacillati</taxon>
        <taxon>Actinomycetota</taxon>
        <taxon>Actinomycetes</taxon>
        <taxon>Bifidobacteriales</taxon>
        <taxon>Bifidobacteriaceae</taxon>
        <taxon>Bifidobacterium</taxon>
    </lineage>
</organism>
<evidence type="ECO:0000313" key="2">
    <source>
        <dbReference type="EMBL" id="KFI91261.1"/>
    </source>
</evidence>
<feature type="transmembrane region" description="Helical" evidence="1">
    <location>
        <begin position="181"/>
        <end position="199"/>
    </location>
</feature>
<comment type="caution">
    <text evidence="2">The sequence shown here is derived from an EMBL/GenBank/DDBJ whole genome shotgun (WGS) entry which is preliminary data.</text>
</comment>
<feature type="transmembrane region" description="Helical" evidence="1">
    <location>
        <begin position="32"/>
        <end position="53"/>
    </location>
</feature>
<feature type="transmembrane region" description="Helical" evidence="1">
    <location>
        <begin position="298"/>
        <end position="317"/>
    </location>
</feature>
<proteinExistence type="predicted"/>
<dbReference type="AlphaFoldDB" id="A0A087D6W1"/>
<sequence>METLRNTNTGNYTLISFLCWNGVHILKRIKTALPLFCSLCATFISCIVGAVYWWSSTDYTDIVLASLLAGAGACAAYWLIDCLAGGRGMTIWLVVADLIFSWDIGVAMASTLYKGKDTAYGNMGMILWSASVTVASGICVYNAAIRQRGMRAINISRAVMCWFLTMTSAAGLGLMEGKLSVAIRMIAIVSLWACLRLSTRAILTGGKGRFFEDSMAIAKWREELVGSYFISEDEAQTVSFDNALEWSPAVRRALKNRIEQRPAYRETEIKNVVLGAFGLVPAWAAVEAFTFLNGAGMAVTLFLSMLLGLSCMSAQYFSDRYWDRLQWCKEEIEAESDRLK</sequence>
<protein>
    <submittedName>
        <fullName evidence="2">Putative membrane protein</fullName>
    </submittedName>
</protein>
<feature type="transmembrane region" description="Helical" evidence="1">
    <location>
        <begin position="59"/>
        <end position="79"/>
    </location>
</feature>
<dbReference type="Proteomes" id="UP000029066">
    <property type="component" value="Unassembled WGS sequence"/>
</dbReference>
<keyword evidence="1" id="KW-1133">Transmembrane helix</keyword>
<feature type="transmembrane region" description="Helical" evidence="1">
    <location>
        <begin position="91"/>
        <end position="113"/>
    </location>
</feature>
<feature type="transmembrane region" description="Helical" evidence="1">
    <location>
        <begin position="271"/>
        <end position="292"/>
    </location>
</feature>